<organism evidence="2 3">
    <name type="scientific">Dokdonella fugitiva</name>
    <dbReference type="NCBI Taxonomy" id="328517"/>
    <lineage>
        <taxon>Bacteria</taxon>
        <taxon>Pseudomonadati</taxon>
        <taxon>Pseudomonadota</taxon>
        <taxon>Gammaproteobacteria</taxon>
        <taxon>Lysobacterales</taxon>
        <taxon>Rhodanobacteraceae</taxon>
        <taxon>Dokdonella</taxon>
    </lineage>
</organism>
<dbReference type="PROSITE" id="PS51725">
    <property type="entry name" value="ABM"/>
    <property type="match status" value="1"/>
</dbReference>
<dbReference type="InterPro" id="IPR050744">
    <property type="entry name" value="AI-2_Isomerase_LsrG"/>
</dbReference>
<sequence length="106" mass="11651">MNGHADAVTVVITGRIKPDKLDRARAALEAVIPVVIAKEPACHGIRVHASADDPCRLLIIEQWDSVEAFTGPHMQTPHQQAFFAQAQEFLDGAADFTFWRETFAAP</sequence>
<dbReference type="PANTHER" id="PTHR33336">
    <property type="entry name" value="QUINOL MONOOXYGENASE YGIN-RELATED"/>
    <property type="match status" value="1"/>
</dbReference>
<name>A0A839EVT9_9GAMM</name>
<dbReference type="PANTHER" id="PTHR33336:SF15">
    <property type="entry name" value="ABM DOMAIN-CONTAINING PROTEIN"/>
    <property type="match status" value="1"/>
</dbReference>
<dbReference type="Pfam" id="PF03992">
    <property type="entry name" value="ABM"/>
    <property type="match status" value="1"/>
</dbReference>
<keyword evidence="2" id="KW-0560">Oxidoreductase</keyword>
<dbReference type="Gene3D" id="3.30.70.100">
    <property type="match status" value="1"/>
</dbReference>
<comment type="caution">
    <text evidence="2">The sequence shown here is derived from an EMBL/GenBank/DDBJ whole genome shotgun (WGS) entry which is preliminary data.</text>
</comment>
<evidence type="ECO:0000259" key="1">
    <source>
        <dbReference type="PROSITE" id="PS51725"/>
    </source>
</evidence>
<proteinExistence type="predicted"/>
<keyword evidence="2" id="KW-0503">Monooxygenase</keyword>
<dbReference type="RefSeq" id="WP_182529777.1">
    <property type="nucleotide sequence ID" value="NZ_JACGXL010000001.1"/>
</dbReference>
<feature type="domain" description="ABM" evidence="1">
    <location>
        <begin position="8"/>
        <end position="98"/>
    </location>
</feature>
<gene>
    <name evidence="2" type="ORF">FHW12_000914</name>
</gene>
<dbReference type="Proteomes" id="UP000550401">
    <property type="component" value="Unassembled WGS sequence"/>
</dbReference>
<evidence type="ECO:0000313" key="3">
    <source>
        <dbReference type="Proteomes" id="UP000550401"/>
    </source>
</evidence>
<accession>A0A839EVT9</accession>
<dbReference type="InterPro" id="IPR007138">
    <property type="entry name" value="ABM_dom"/>
</dbReference>
<dbReference type="AlphaFoldDB" id="A0A839EVT9"/>
<reference evidence="2 3" key="1">
    <citation type="submission" date="2020-07" db="EMBL/GenBank/DDBJ databases">
        <title>Genomic Encyclopedia of Type Strains, Phase IV (KMG-V): Genome sequencing to study the core and pangenomes of soil and plant-associated prokaryotes.</title>
        <authorList>
            <person name="Whitman W."/>
        </authorList>
    </citation>
    <scope>NUCLEOTIDE SEQUENCE [LARGE SCALE GENOMIC DNA]</scope>
    <source>
        <strain evidence="2 3">RH2WT43</strain>
    </source>
</reference>
<dbReference type="InterPro" id="IPR011008">
    <property type="entry name" value="Dimeric_a/b-barrel"/>
</dbReference>
<dbReference type="GO" id="GO:0004497">
    <property type="term" value="F:monooxygenase activity"/>
    <property type="evidence" value="ECO:0007669"/>
    <property type="project" value="UniProtKB-KW"/>
</dbReference>
<dbReference type="EMBL" id="JACGXL010000001">
    <property type="protein sequence ID" value="MBA8886723.1"/>
    <property type="molecule type" value="Genomic_DNA"/>
</dbReference>
<keyword evidence="3" id="KW-1185">Reference proteome</keyword>
<dbReference type="SUPFAM" id="SSF54909">
    <property type="entry name" value="Dimeric alpha+beta barrel"/>
    <property type="match status" value="1"/>
</dbReference>
<protein>
    <submittedName>
        <fullName evidence="2">Quinol monooxygenase YgiN</fullName>
    </submittedName>
</protein>
<evidence type="ECO:0000313" key="2">
    <source>
        <dbReference type="EMBL" id="MBA8886723.1"/>
    </source>
</evidence>